<reference evidence="3" key="1">
    <citation type="submission" date="2020-07" db="EMBL/GenBank/DDBJ databases">
        <title>Vallitalea pronyensis genome.</title>
        <authorList>
            <person name="Postec A."/>
        </authorList>
    </citation>
    <scope>NUCLEOTIDE SEQUENCE</scope>
    <source>
        <strain evidence="3">FatNI3</strain>
    </source>
</reference>
<feature type="region of interest" description="Disordered" evidence="1">
    <location>
        <begin position="26"/>
        <end position="49"/>
    </location>
</feature>
<sequence>MKKIVALTIVWVLTVSVFAGCGSKKTVDSKEGADTPSTSHNNKDKEQGDEVEPLDFAVVLLDADLSPNEIQIYQELEEKTGVKINWQTVPDAGWEEKRSLLFASNNLPDAFFGNFILTDNDVLKYGTQGMLIPLEDYITPEIMPNLSSTFEKYPELKKSVTAPDGHIYGLPSFDNGSVTTTTNVHYINKDWLEAVNMEVPTTTEAFYQVLKAFKENDVNGNGDPDDEIPYSFQKSTNYISDLFGAFGIIDDYKTHIDVQNGKVIFTAADPAYKEAIMFFNRLFKEGLIDQEAFTHDSKAFKAKLKSEERIVGSFQSWRSTGWAIEEGDDTYVPVPPLVGPKGHQLYPERINGVKSKGAFAVSYEAKNPEYIMAWVDHIYEPFFGLQISYALKDGVHIEDKDGDGKYETLVEATTDNRTGVIPQGKVRIDNVTPEASAMLAEKPKHLAEKHMLDAYYNQHYRGEYYPKVFFTLKEVERLSILRTDIVDYSNEMYARWMQVGGIEDDWDSYLDRLNQMGLKELIQIHQDALDRFNN</sequence>
<feature type="chain" id="PRO_5038541829" evidence="2">
    <location>
        <begin position="20"/>
        <end position="534"/>
    </location>
</feature>
<protein>
    <submittedName>
        <fullName evidence="3">Extracellular solute-binding protein</fullName>
    </submittedName>
</protein>
<evidence type="ECO:0000313" key="3">
    <source>
        <dbReference type="EMBL" id="QUI22237.1"/>
    </source>
</evidence>
<organism evidence="3 4">
    <name type="scientific">Vallitalea pronyensis</name>
    <dbReference type="NCBI Taxonomy" id="1348613"/>
    <lineage>
        <taxon>Bacteria</taxon>
        <taxon>Bacillati</taxon>
        <taxon>Bacillota</taxon>
        <taxon>Clostridia</taxon>
        <taxon>Lachnospirales</taxon>
        <taxon>Vallitaleaceae</taxon>
        <taxon>Vallitalea</taxon>
    </lineage>
</organism>
<dbReference type="PROSITE" id="PS51257">
    <property type="entry name" value="PROKAR_LIPOPROTEIN"/>
    <property type="match status" value="1"/>
</dbReference>
<dbReference type="SUPFAM" id="SSF53850">
    <property type="entry name" value="Periplasmic binding protein-like II"/>
    <property type="match status" value="1"/>
</dbReference>
<evidence type="ECO:0000313" key="4">
    <source>
        <dbReference type="Proteomes" id="UP000683246"/>
    </source>
</evidence>
<dbReference type="InterPro" id="IPR006059">
    <property type="entry name" value="SBP"/>
</dbReference>
<name>A0A8J8MIU4_9FIRM</name>
<dbReference type="PANTHER" id="PTHR43649">
    <property type="entry name" value="ARABINOSE-BINDING PROTEIN-RELATED"/>
    <property type="match status" value="1"/>
</dbReference>
<evidence type="ECO:0000256" key="2">
    <source>
        <dbReference type="SAM" id="SignalP"/>
    </source>
</evidence>
<keyword evidence="4" id="KW-1185">Reference proteome</keyword>
<dbReference type="KEGG" id="vpy:HZI73_07980"/>
<dbReference type="PANTHER" id="PTHR43649:SF12">
    <property type="entry name" value="DIACETYLCHITOBIOSE BINDING PROTEIN DASA"/>
    <property type="match status" value="1"/>
</dbReference>
<feature type="signal peptide" evidence="2">
    <location>
        <begin position="1"/>
        <end position="19"/>
    </location>
</feature>
<keyword evidence="2" id="KW-0732">Signal</keyword>
<dbReference type="Pfam" id="PF01547">
    <property type="entry name" value="SBP_bac_1"/>
    <property type="match status" value="1"/>
</dbReference>
<evidence type="ECO:0000256" key="1">
    <source>
        <dbReference type="SAM" id="MobiDB-lite"/>
    </source>
</evidence>
<gene>
    <name evidence="3" type="ORF">HZI73_07980</name>
</gene>
<dbReference type="AlphaFoldDB" id="A0A8J8MIU4"/>
<dbReference type="Gene3D" id="3.40.190.10">
    <property type="entry name" value="Periplasmic binding protein-like II"/>
    <property type="match status" value="2"/>
</dbReference>
<accession>A0A8J8MIU4</accession>
<dbReference type="RefSeq" id="WP_212697720.1">
    <property type="nucleotide sequence ID" value="NZ_CP058649.1"/>
</dbReference>
<proteinExistence type="predicted"/>
<dbReference type="EMBL" id="CP058649">
    <property type="protein sequence ID" value="QUI22237.1"/>
    <property type="molecule type" value="Genomic_DNA"/>
</dbReference>
<dbReference type="InterPro" id="IPR050490">
    <property type="entry name" value="Bact_solute-bd_prot1"/>
</dbReference>
<dbReference type="Proteomes" id="UP000683246">
    <property type="component" value="Chromosome"/>
</dbReference>